<comment type="similarity">
    <text evidence="3">In the N-terminal section; belongs to the glycosyltransferase 51 family.</text>
</comment>
<dbReference type="PANTHER" id="PTHR32282">
    <property type="entry name" value="BINDING PROTEIN TRANSPEPTIDASE, PUTATIVE-RELATED"/>
    <property type="match status" value="1"/>
</dbReference>
<dbReference type="Gene3D" id="1.10.3810.10">
    <property type="entry name" value="Biosynthetic peptidoglycan transglycosylase-like"/>
    <property type="match status" value="1"/>
</dbReference>
<dbReference type="InterPro" id="IPR023346">
    <property type="entry name" value="Lysozyme-like_dom_sf"/>
</dbReference>
<evidence type="ECO:0000256" key="13">
    <source>
        <dbReference type="ARBA" id="ARBA00023268"/>
    </source>
</evidence>
<evidence type="ECO:0000256" key="11">
    <source>
        <dbReference type="ARBA" id="ARBA00022984"/>
    </source>
</evidence>
<evidence type="ECO:0000256" key="10">
    <source>
        <dbReference type="ARBA" id="ARBA00022960"/>
    </source>
</evidence>
<keyword evidence="6" id="KW-0645">Protease</keyword>
<gene>
    <name evidence="20" type="ORF">A2669_01615</name>
</gene>
<dbReference type="GO" id="GO:0008658">
    <property type="term" value="F:penicillin binding"/>
    <property type="evidence" value="ECO:0007669"/>
    <property type="project" value="InterPro"/>
</dbReference>
<dbReference type="PANTHER" id="PTHR32282:SF11">
    <property type="entry name" value="PENICILLIN-BINDING PROTEIN 1B"/>
    <property type="match status" value="1"/>
</dbReference>
<evidence type="ECO:0000256" key="7">
    <source>
        <dbReference type="ARBA" id="ARBA00022676"/>
    </source>
</evidence>
<evidence type="ECO:0000256" key="8">
    <source>
        <dbReference type="ARBA" id="ARBA00022679"/>
    </source>
</evidence>
<dbReference type="GO" id="GO:0005886">
    <property type="term" value="C:plasma membrane"/>
    <property type="evidence" value="ECO:0007669"/>
    <property type="project" value="UniProtKB-SubCell"/>
</dbReference>
<dbReference type="GO" id="GO:0008360">
    <property type="term" value="P:regulation of cell shape"/>
    <property type="evidence" value="ECO:0007669"/>
    <property type="project" value="UniProtKB-KW"/>
</dbReference>
<evidence type="ECO:0000256" key="1">
    <source>
        <dbReference type="ARBA" id="ARBA00004236"/>
    </source>
</evidence>
<evidence type="ECO:0000256" key="9">
    <source>
        <dbReference type="ARBA" id="ARBA00022801"/>
    </source>
</evidence>
<keyword evidence="17" id="KW-0812">Transmembrane</keyword>
<dbReference type="GO" id="GO:0006508">
    <property type="term" value="P:proteolysis"/>
    <property type="evidence" value="ECO:0007669"/>
    <property type="project" value="UniProtKB-KW"/>
</dbReference>
<organism evidence="20 21">
    <name type="scientific">Candidatus Yanofskybacteria bacterium RIFCSPHIGHO2_01_FULL_48_25b</name>
    <dbReference type="NCBI Taxonomy" id="1802672"/>
    <lineage>
        <taxon>Bacteria</taxon>
        <taxon>Candidatus Yanofskyibacteriota</taxon>
    </lineage>
</organism>
<dbReference type="Gene3D" id="3.40.710.10">
    <property type="entry name" value="DD-peptidase/beta-lactamase superfamily"/>
    <property type="match status" value="1"/>
</dbReference>
<comment type="similarity">
    <text evidence="2">In the C-terminal section; belongs to the transpeptidase family.</text>
</comment>
<evidence type="ECO:0000256" key="17">
    <source>
        <dbReference type="SAM" id="Phobius"/>
    </source>
</evidence>
<keyword evidence="4" id="KW-1003">Cell membrane</keyword>
<dbReference type="SUPFAM" id="SSF53955">
    <property type="entry name" value="Lysozyme-like"/>
    <property type="match status" value="1"/>
</dbReference>
<keyword evidence="13" id="KW-0511">Multifunctional enzyme</keyword>
<comment type="catalytic activity">
    <reaction evidence="16">
        <text>[GlcNAc-(1-&gt;4)-Mur2Ac(oyl-L-Ala-gamma-D-Glu-L-Lys-D-Ala-D-Ala)](n)-di-trans,octa-cis-undecaprenyl diphosphate + beta-D-GlcNAc-(1-&gt;4)-Mur2Ac(oyl-L-Ala-gamma-D-Glu-L-Lys-D-Ala-D-Ala)-di-trans,octa-cis-undecaprenyl diphosphate = [GlcNAc-(1-&gt;4)-Mur2Ac(oyl-L-Ala-gamma-D-Glu-L-Lys-D-Ala-D-Ala)](n+1)-di-trans,octa-cis-undecaprenyl diphosphate + di-trans,octa-cis-undecaprenyl diphosphate + H(+)</text>
        <dbReference type="Rhea" id="RHEA:23708"/>
        <dbReference type="Rhea" id="RHEA-COMP:9602"/>
        <dbReference type="Rhea" id="RHEA-COMP:9603"/>
        <dbReference type="ChEBI" id="CHEBI:15378"/>
        <dbReference type="ChEBI" id="CHEBI:58405"/>
        <dbReference type="ChEBI" id="CHEBI:60033"/>
        <dbReference type="ChEBI" id="CHEBI:78435"/>
        <dbReference type="EC" id="2.4.99.28"/>
    </reaction>
</comment>
<dbReference type="InterPro" id="IPR001460">
    <property type="entry name" value="PCN-bd_Tpept"/>
</dbReference>
<dbReference type="GO" id="GO:0009002">
    <property type="term" value="F:serine-type D-Ala-D-Ala carboxypeptidase activity"/>
    <property type="evidence" value="ECO:0007669"/>
    <property type="project" value="UniProtKB-EC"/>
</dbReference>
<keyword evidence="12 17" id="KW-0472">Membrane</keyword>
<dbReference type="GO" id="GO:0008955">
    <property type="term" value="F:peptidoglycan glycosyltransferase activity"/>
    <property type="evidence" value="ECO:0007669"/>
    <property type="project" value="UniProtKB-EC"/>
</dbReference>
<dbReference type="GO" id="GO:0030288">
    <property type="term" value="C:outer membrane-bounded periplasmic space"/>
    <property type="evidence" value="ECO:0007669"/>
    <property type="project" value="TreeGrafter"/>
</dbReference>
<dbReference type="FunFam" id="1.10.3810.10:FF:000001">
    <property type="entry name" value="Penicillin-binding protein 1A"/>
    <property type="match status" value="1"/>
</dbReference>
<feature type="transmembrane region" description="Helical" evidence="17">
    <location>
        <begin position="21"/>
        <end position="44"/>
    </location>
</feature>
<evidence type="ECO:0000256" key="3">
    <source>
        <dbReference type="ARBA" id="ARBA00007739"/>
    </source>
</evidence>
<keyword evidence="10" id="KW-0133">Cell shape</keyword>
<dbReference type="AlphaFoldDB" id="A0A1F8EZY9"/>
<sequence length="722" mass="79849">MKASSNQSFTVTRIKKPRWRSVGMFLVWVIVLGAIAFFSLFIYLAQTLPDPETIAARKISESTKIYDRTGEVLLYDIHGEEKRTIVAWDRISDNLKKATLAAEDSNFYNHGGFDVRGIARSLFKDIASLNLSQGGSTITQQLVKLALLGSEKTPIRKIKELVLSIEIERRFSKDQIFWMYLNQIPYGSNAYGIQAASKTFFDKDASALTISESAILAALPQAPSRYSPYGNYVPELIGRRNNILRRMENLGYISEEEYRLALEEKPVFRKSTESITAPHFVLMVKDYLAKKYGEDAIESAGLKVVTTLDASLQEMAEASVEKYSAVNAQRYKSSNSSLVSVNPKNGDVLALVGSKNYFDVANQGNYNIATAQRQPGSAFKPFTYATAFQKGYPDSTILFDARTEFNPNCSPDSSQLRDQYGLACYHPRNYDGLFRGPVTLRQALSQSLNVPSVKTLYLAGIGDTMALAKSMGITTLNEPERYGLSLVLGGAEVRPIDLVSAYGVFANDGIRNPWRIILKIEDVNGNILEESSDQPRRVIDEQIARLMNNVLSDNSARAPVFGYNNSLYLPGYDVAAKTGTTQDNRDGWVVGYSPSLATVVWSGNNNNDPMTAAGAGISASGPMWNDFMVKALATLPRDNFPEPNPVNSPKIMLNGNYVYTAPDGTQEIHEILKYVDRNDPSGPFPENPGRDPLFSNWEWPVSKIYGSAEQSPSPEPSPSPTP</sequence>
<evidence type="ECO:0000256" key="15">
    <source>
        <dbReference type="ARBA" id="ARBA00034000"/>
    </source>
</evidence>
<dbReference type="InterPro" id="IPR012338">
    <property type="entry name" value="Beta-lactam/transpept-like"/>
</dbReference>
<protein>
    <submittedName>
        <fullName evidence="20">Uncharacterized protein</fullName>
    </submittedName>
</protein>
<evidence type="ECO:0000256" key="16">
    <source>
        <dbReference type="ARBA" id="ARBA00049902"/>
    </source>
</evidence>
<feature type="domain" description="Penicillin-binding protein transpeptidase" evidence="18">
    <location>
        <begin position="338"/>
        <end position="628"/>
    </location>
</feature>
<dbReference type="EMBL" id="MGJM01000014">
    <property type="protein sequence ID" value="OGN06444.1"/>
    <property type="molecule type" value="Genomic_DNA"/>
</dbReference>
<evidence type="ECO:0000256" key="5">
    <source>
        <dbReference type="ARBA" id="ARBA00022645"/>
    </source>
</evidence>
<evidence type="ECO:0000256" key="2">
    <source>
        <dbReference type="ARBA" id="ARBA00007090"/>
    </source>
</evidence>
<evidence type="ECO:0000256" key="6">
    <source>
        <dbReference type="ARBA" id="ARBA00022670"/>
    </source>
</evidence>
<keyword evidence="14" id="KW-0961">Cell wall biogenesis/degradation</keyword>
<dbReference type="InterPro" id="IPR001264">
    <property type="entry name" value="Glyco_trans_51"/>
</dbReference>
<feature type="domain" description="Glycosyl transferase family 51" evidence="19">
    <location>
        <begin position="75"/>
        <end position="247"/>
    </location>
</feature>
<comment type="subcellular location">
    <subcellularLocation>
        <location evidence="1">Cell membrane</location>
    </subcellularLocation>
</comment>
<keyword evidence="17" id="KW-1133">Transmembrane helix</keyword>
<evidence type="ECO:0000313" key="21">
    <source>
        <dbReference type="Proteomes" id="UP000177605"/>
    </source>
</evidence>
<evidence type="ECO:0000313" key="20">
    <source>
        <dbReference type="EMBL" id="OGN06444.1"/>
    </source>
</evidence>
<evidence type="ECO:0000256" key="4">
    <source>
        <dbReference type="ARBA" id="ARBA00022475"/>
    </source>
</evidence>
<keyword evidence="9" id="KW-0378">Hydrolase</keyword>
<reference evidence="20 21" key="1">
    <citation type="journal article" date="2016" name="Nat. Commun.">
        <title>Thousands of microbial genomes shed light on interconnected biogeochemical processes in an aquifer system.</title>
        <authorList>
            <person name="Anantharaman K."/>
            <person name="Brown C.T."/>
            <person name="Hug L.A."/>
            <person name="Sharon I."/>
            <person name="Castelle C.J."/>
            <person name="Probst A.J."/>
            <person name="Thomas B.C."/>
            <person name="Singh A."/>
            <person name="Wilkins M.J."/>
            <person name="Karaoz U."/>
            <person name="Brodie E.L."/>
            <person name="Williams K.H."/>
            <person name="Hubbard S.S."/>
            <person name="Banfield J.F."/>
        </authorList>
    </citation>
    <scope>NUCLEOTIDE SEQUENCE [LARGE SCALE GENOMIC DNA]</scope>
</reference>
<dbReference type="GO" id="GO:0071555">
    <property type="term" value="P:cell wall organization"/>
    <property type="evidence" value="ECO:0007669"/>
    <property type="project" value="UniProtKB-KW"/>
</dbReference>
<dbReference type="InterPro" id="IPR036950">
    <property type="entry name" value="PBP_transglycosylase"/>
</dbReference>
<keyword evidence="5" id="KW-0121">Carboxypeptidase</keyword>
<dbReference type="Pfam" id="PF00905">
    <property type="entry name" value="Transpeptidase"/>
    <property type="match status" value="1"/>
</dbReference>
<evidence type="ECO:0000256" key="14">
    <source>
        <dbReference type="ARBA" id="ARBA00023316"/>
    </source>
</evidence>
<dbReference type="SUPFAM" id="SSF56601">
    <property type="entry name" value="beta-lactamase/transpeptidase-like"/>
    <property type="match status" value="1"/>
</dbReference>
<evidence type="ECO:0000256" key="12">
    <source>
        <dbReference type="ARBA" id="ARBA00023136"/>
    </source>
</evidence>
<dbReference type="InterPro" id="IPR050396">
    <property type="entry name" value="Glycosyltr_51/Transpeptidase"/>
</dbReference>
<dbReference type="Pfam" id="PF00912">
    <property type="entry name" value="Transgly"/>
    <property type="match status" value="1"/>
</dbReference>
<dbReference type="GO" id="GO:0009252">
    <property type="term" value="P:peptidoglycan biosynthetic process"/>
    <property type="evidence" value="ECO:0007669"/>
    <property type="project" value="UniProtKB-KW"/>
</dbReference>
<comment type="catalytic activity">
    <reaction evidence="15">
        <text>Preferential cleavage: (Ac)2-L-Lys-D-Ala-|-D-Ala. Also transpeptidation of peptidyl-alanyl moieties that are N-acyl substituents of D-alanine.</text>
        <dbReference type="EC" id="3.4.16.4"/>
    </reaction>
</comment>
<name>A0A1F8EZY9_9BACT</name>
<comment type="caution">
    <text evidence="20">The sequence shown here is derived from an EMBL/GenBank/DDBJ whole genome shotgun (WGS) entry which is preliminary data.</text>
</comment>
<accession>A0A1F8EZY9</accession>
<evidence type="ECO:0000259" key="19">
    <source>
        <dbReference type="Pfam" id="PF00912"/>
    </source>
</evidence>
<keyword evidence="11" id="KW-0573">Peptidoglycan synthesis</keyword>
<evidence type="ECO:0000259" key="18">
    <source>
        <dbReference type="Pfam" id="PF00905"/>
    </source>
</evidence>
<keyword evidence="7" id="KW-0328">Glycosyltransferase</keyword>
<dbReference type="Proteomes" id="UP000177605">
    <property type="component" value="Unassembled WGS sequence"/>
</dbReference>
<proteinExistence type="inferred from homology"/>
<keyword evidence="8" id="KW-0808">Transferase</keyword>